<dbReference type="SUPFAM" id="SSF53474">
    <property type="entry name" value="alpha/beta-Hydrolases"/>
    <property type="match status" value="1"/>
</dbReference>
<dbReference type="InterPro" id="IPR029058">
    <property type="entry name" value="AB_hydrolase_fold"/>
</dbReference>
<dbReference type="Proteomes" id="UP000050640">
    <property type="component" value="Unplaced"/>
</dbReference>
<sequence length="379" mass="43347">MIHGGKSAEYKREFIHLLIKFFLSNVGRGVVRSPMNDIKRVDNQKSPIKLEEVPSVLRKLRVRIDSFDRQPVDVDAVVQDSLPGGSCIGTVVGCHGTPGSHNDFKYILPYLHKCRIRFIGINFPGQGYTPHEKGLSYTNEERMQFVQKIINSMDISDNIVFLGHSRGSENALRLAARNPDRCKGVALVNPIGIKAQHSIKPTWIIICGLWLWETFRIFRFILRYLFYSIFQLLKMRVKSGDEAAICLKLTANIDLTGQMDYIKMLNNNKTKVLIAYSAMDHLIEISVSQQFASLFENINHVSCPSADGDTSILDYIPKQYTESDRSFSVCFENEGHYLQKYQAKFIANCIYSMLIAENIMYRNAKNALHHFYNCRNCKI</sequence>
<accession>A0A0R3S007</accession>
<proteinExistence type="predicted"/>
<evidence type="ECO:0000313" key="2">
    <source>
        <dbReference type="WBParaSite" id="EEL_0000794201-mRNA-1"/>
    </source>
</evidence>
<dbReference type="ESTHER" id="9bila-a0a0r3s007">
    <property type="family name" value="Duf_1057"/>
</dbReference>
<reference evidence="2" key="1">
    <citation type="submission" date="2017-02" db="UniProtKB">
        <authorList>
            <consortium name="WormBaseParasite"/>
        </authorList>
    </citation>
    <scope>IDENTIFICATION</scope>
</reference>
<protein>
    <submittedName>
        <fullName evidence="2">AB hydrolase-1 domain-containing protein</fullName>
    </submittedName>
</protein>
<organism evidence="1 2">
    <name type="scientific">Elaeophora elaphi</name>
    <dbReference type="NCBI Taxonomy" id="1147741"/>
    <lineage>
        <taxon>Eukaryota</taxon>
        <taxon>Metazoa</taxon>
        <taxon>Ecdysozoa</taxon>
        <taxon>Nematoda</taxon>
        <taxon>Chromadorea</taxon>
        <taxon>Rhabditida</taxon>
        <taxon>Spirurina</taxon>
        <taxon>Spiruromorpha</taxon>
        <taxon>Filarioidea</taxon>
        <taxon>Onchocercidae</taxon>
        <taxon>Elaeophora</taxon>
    </lineage>
</organism>
<dbReference type="Gene3D" id="3.40.50.1820">
    <property type="entry name" value="alpha/beta hydrolase"/>
    <property type="match status" value="1"/>
</dbReference>
<name>A0A0R3S007_9BILA</name>
<evidence type="ECO:0000313" key="1">
    <source>
        <dbReference type="Proteomes" id="UP000050640"/>
    </source>
</evidence>
<dbReference type="Pfam" id="PF06342">
    <property type="entry name" value="DUF1057"/>
    <property type="match status" value="1"/>
</dbReference>
<keyword evidence="1" id="KW-1185">Reference proteome</keyword>
<dbReference type="PANTHER" id="PTHR47533">
    <property type="entry name" value="PROTEIN CBG21859"/>
    <property type="match status" value="1"/>
</dbReference>
<dbReference type="WBParaSite" id="EEL_0000794201-mRNA-1">
    <property type="protein sequence ID" value="EEL_0000794201-mRNA-1"/>
    <property type="gene ID" value="EEL_0000794201"/>
</dbReference>
<dbReference type="AlphaFoldDB" id="A0A0R3S007"/>
<dbReference type="PANTHER" id="PTHR47533:SF4">
    <property type="entry name" value="AB HYDROLASE-1 DOMAIN-CONTAINING PROTEIN"/>
    <property type="match status" value="1"/>
</dbReference>
<dbReference type="InterPro" id="IPR010463">
    <property type="entry name" value="DUF1057"/>
</dbReference>